<evidence type="ECO:0000313" key="2">
    <source>
        <dbReference type="Proteomes" id="UP000682877"/>
    </source>
</evidence>
<keyword evidence="2" id="KW-1185">Reference proteome</keyword>
<protein>
    <recommendedName>
        <fullName evidence="3">DUF4283 domain-containing protein</fullName>
    </recommendedName>
</protein>
<accession>A0A8S1ZYI3</accession>
<name>A0A8S1ZYI3_ARAAE</name>
<proteinExistence type="predicted"/>
<dbReference type="EMBL" id="LR999453">
    <property type="protein sequence ID" value="CAE5967952.1"/>
    <property type="molecule type" value="Genomic_DNA"/>
</dbReference>
<gene>
    <name evidence="1" type="ORF">AARE701A_LOCUS7694</name>
</gene>
<dbReference type="AlphaFoldDB" id="A0A8S1ZYI3"/>
<organism evidence="1 2">
    <name type="scientific">Arabidopsis arenosa</name>
    <name type="common">Sand rock-cress</name>
    <name type="synonym">Cardaminopsis arenosa</name>
    <dbReference type="NCBI Taxonomy" id="38785"/>
    <lineage>
        <taxon>Eukaryota</taxon>
        <taxon>Viridiplantae</taxon>
        <taxon>Streptophyta</taxon>
        <taxon>Embryophyta</taxon>
        <taxon>Tracheophyta</taxon>
        <taxon>Spermatophyta</taxon>
        <taxon>Magnoliopsida</taxon>
        <taxon>eudicotyledons</taxon>
        <taxon>Gunneridae</taxon>
        <taxon>Pentapetalae</taxon>
        <taxon>rosids</taxon>
        <taxon>malvids</taxon>
        <taxon>Brassicales</taxon>
        <taxon>Brassicaceae</taxon>
        <taxon>Camelineae</taxon>
        <taxon>Arabidopsis</taxon>
    </lineage>
</organism>
<sequence length="305" mass="32702">MFVAPWTPTASLAVPEITSVPVWVTLKNIPSCLYSEWGISWIASGLGEPMLTNKPRLDPTLMGEAKLMVEVELNKPFPQRIAAADKIGNVSMVDVEYSWLPKKCEKCGHLGHKETRCLLLHQPTTLSTILKGSPLEVVAHVEELNVVSAPANSTCSSENVEMDSAVTRFPSPSEEEPSTPIAIVPDFSLSTALVNANFTPTISTSSQVAPIETSSMVGTTPAINTLATPTQPGSLANEFVPGNVYGSNMFASLDSGVTTGFEMDDFSLKTRGGRSIKPTKKIQEMQWTMVGGRGKRGRGGRGGHD</sequence>
<dbReference type="Proteomes" id="UP000682877">
    <property type="component" value="Chromosome 3"/>
</dbReference>
<reference evidence="1" key="1">
    <citation type="submission" date="2021-01" db="EMBL/GenBank/DDBJ databases">
        <authorList>
            <person name="Bezrukov I."/>
        </authorList>
    </citation>
    <scope>NUCLEOTIDE SEQUENCE</scope>
</reference>
<evidence type="ECO:0000313" key="1">
    <source>
        <dbReference type="EMBL" id="CAE5967952.1"/>
    </source>
</evidence>
<dbReference type="PANTHER" id="PTHR31286:SF133">
    <property type="entry name" value="TA11-LIKE NON-LTR RETROELEMENT PROTEIN-RELATED"/>
    <property type="match status" value="1"/>
</dbReference>
<dbReference type="InterPro" id="IPR040256">
    <property type="entry name" value="At4g02000-like"/>
</dbReference>
<evidence type="ECO:0008006" key="3">
    <source>
        <dbReference type="Google" id="ProtNLM"/>
    </source>
</evidence>
<dbReference type="PANTHER" id="PTHR31286">
    <property type="entry name" value="GLYCINE-RICH CELL WALL STRUCTURAL PROTEIN 1.8-LIKE"/>
    <property type="match status" value="1"/>
</dbReference>